<feature type="transmembrane region" description="Helical" evidence="1">
    <location>
        <begin position="164"/>
        <end position="184"/>
    </location>
</feature>
<feature type="transmembrane region" description="Helical" evidence="1">
    <location>
        <begin position="12"/>
        <end position="33"/>
    </location>
</feature>
<dbReference type="InParanoid" id="A0A165I3Q5"/>
<sequence length="323" mass="35930">MLDINTATLVGLFTSCVLYGLYVCLFFASLFILVSRRSNGHQNGVLLASSIVLFIIITFMLGLSFSNVLDAFVYRSYGNPAAFLEVPFFWKSLTLQVLGLFICLFADSILLYRCWLIWGQSWQPMVPTGVLFLASIAMFIFTVVELSRTALYLPSDAPKLYHGLDAFLVLTLVQNVLVTTLIAYRLWRADLAVAAYRSASTLLPVIWIIIESGLLYSATLLVFLVANFVDPWVSVIMSAMLCSMIGITFSSIIVRCGYGSWKHTIQTDPSSHNMQPIPINISRQTDVEIQAEGSLRTGGRSVSTESFKRDPTLKESTFGKYSV</sequence>
<keyword evidence="3" id="KW-1185">Reference proteome</keyword>
<gene>
    <name evidence="2" type="ORF">CALCODRAFT_149740</name>
</gene>
<proteinExistence type="predicted"/>
<keyword evidence="1" id="KW-1133">Transmembrane helix</keyword>
<feature type="transmembrane region" description="Helical" evidence="1">
    <location>
        <begin position="124"/>
        <end position="144"/>
    </location>
</feature>
<keyword evidence="1" id="KW-0472">Membrane</keyword>
<accession>A0A165I3Q5</accession>
<dbReference type="Proteomes" id="UP000076842">
    <property type="component" value="Unassembled WGS sequence"/>
</dbReference>
<dbReference type="EMBL" id="KV423934">
    <property type="protein sequence ID" value="KZT60091.1"/>
    <property type="molecule type" value="Genomic_DNA"/>
</dbReference>
<reference evidence="2 3" key="1">
    <citation type="journal article" date="2016" name="Mol. Biol. Evol.">
        <title>Comparative Genomics of Early-Diverging Mushroom-Forming Fungi Provides Insights into the Origins of Lignocellulose Decay Capabilities.</title>
        <authorList>
            <person name="Nagy L.G."/>
            <person name="Riley R."/>
            <person name="Tritt A."/>
            <person name="Adam C."/>
            <person name="Daum C."/>
            <person name="Floudas D."/>
            <person name="Sun H."/>
            <person name="Yadav J.S."/>
            <person name="Pangilinan J."/>
            <person name="Larsson K.H."/>
            <person name="Matsuura K."/>
            <person name="Barry K."/>
            <person name="Labutti K."/>
            <person name="Kuo R."/>
            <person name="Ohm R.A."/>
            <person name="Bhattacharya S.S."/>
            <person name="Shirouzu T."/>
            <person name="Yoshinaga Y."/>
            <person name="Martin F.M."/>
            <person name="Grigoriev I.V."/>
            <person name="Hibbett D.S."/>
        </authorList>
    </citation>
    <scope>NUCLEOTIDE SEQUENCE [LARGE SCALE GENOMIC DNA]</scope>
    <source>
        <strain evidence="2 3">HHB12733</strain>
    </source>
</reference>
<evidence type="ECO:0000256" key="1">
    <source>
        <dbReference type="SAM" id="Phobius"/>
    </source>
</evidence>
<feature type="transmembrane region" description="Helical" evidence="1">
    <location>
        <begin position="88"/>
        <end position="112"/>
    </location>
</feature>
<dbReference type="AlphaFoldDB" id="A0A165I3Q5"/>
<dbReference type="STRING" id="1353952.A0A165I3Q5"/>
<protein>
    <submittedName>
        <fullName evidence="2">Uncharacterized protein</fullName>
    </submittedName>
</protein>
<evidence type="ECO:0000313" key="3">
    <source>
        <dbReference type="Proteomes" id="UP000076842"/>
    </source>
</evidence>
<feature type="transmembrane region" description="Helical" evidence="1">
    <location>
        <begin position="45"/>
        <end position="68"/>
    </location>
</feature>
<feature type="transmembrane region" description="Helical" evidence="1">
    <location>
        <begin position="205"/>
        <end position="226"/>
    </location>
</feature>
<organism evidence="2 3">
    <name type="scientific">Calocera cornea HHB12733</name>
    <dbReference type="NCBI Taxonomy" id="1353952"/>
    <lineage>
        <taxon>Eukaryota</taxon>
        <taxon>Fungi</taxon>
        <taxon>Dikarya</taxon>
        <taxon>Basidiomycota</taxon>
        <taxon>Agaricomycotina</taxon>
        <taxon>Dacrymycetes</taxon>
        <taxon>Dacrymycetales</taxon>
        <taxon>Dacrymycetaceae</taxon>
        <taxon>Calocera</taxon>
    </lineage>
</organism>
<feature type="transmembrane region" description="Helical" evidence="1">
    <location>
        <begin position="232"/>
        <end position="254"/>
    </location>
</feature>
<name>A0A165I3Q5_9BASI</name>
<evidence type="ECO:0000313" key="2">
    <source>
        <dbReference type="EMBL" id="KZT60091.1"/>
    </source>
</evidence>
<dbReference type="OrthoDB" id="3357408at2759"/>
<keyword evidence="1" id="KW-0812">Transmembrane</keyword>